<proteinExistence type="predicted"/>
<reference evidence="1 2" key="1">
    <citation type="submission" date="2019-08" db="EMBL/GenBank/DDBJ databases">
        <title>Deep-cultivation of Planctomycetes and their phenomic and genomic characterization uncovers novel biology.</title>
        <authorList>
            <person name="Wiegand S."/>
            <person name="Jogler M."/>
            <person name="Boedeker C."/>
            <person name="Pinto D."/>
            <person name="Vollmers J."/>
            <person name="Rivas-Marin E."/>
            <person name="Kohn T."/>
            <person name="Peeters S.H."/>
            <person name="Heuer A."/>
            <person name="Rast P."/>
            <person name="Oberbeckmann S."/>
            <person name="Bunk B."/>
            <person name="Jeske O."/>
            <person name="Meyerdierks A."/>
            <person name="Storesund J.E."/>
            <person name="Kallscheuer N."/>
            <person name="Luecker S."/>
            <person name="Lage O.M."/>
            <person name="Pohl T."/>
            <person name="Merkel B.J."/>
            <person name="Hornburger P."/>
            <person name="Mueller R.-W."/>
            <person name="Bruemmer F."/>
            <person name="Labrenz M."/>
            <person name="Spormann A.M."/>
            <person name="Op den Camp H."/>
            <person name="Overmann J."/>
            <person name="Amann R."/>
            <person name="Jetten M.S.M."/>
            <person name="Mascher T."/>
            <person name="Medema M.H."/>
            <person name="Devos D.P."/>
            <person name="Kaster A.-K."/>
            <person name="Ovreas L."/>
            <person name="Rohde M."/>
            <person name="Galperin M.Y."/>
            <person name="Jogler C."/>
        </authorList>
    </citation>
    <scope>NUCLEOTIDE SEQUENCE [LARGE SCALE GENOMIC DNA]</scope>
    <source>
        <strain evidence="1 2">DSM 8797</strain>
    </source>
</reference>
<dbReference type="PANTHER" id="PTHR35276:SF1">
    <property type="entry name" value="TRNA (MNM(5)S(2)U34)-METHYLTRANSFERASE, CHLOROPLASTIC"/>
    <property type="match status" value="1"/>
</dbReference>
<dbReference type="Gene3D" id="3.40.50.150">
    <property type="entry name" value="Vaccinia Virus protein VP39"/>
    <property type="match status" value="1"/>
</dbReference>
<name>A0ABX5YQV5_9PLAN</name>
<evidence type="ECO:0008006" key="3">
    <source>
        <dbReference type="Google" id="ProtNLM"/>
    </source>
</evidence>
<dbReference type="Proteomes" id="UP000322887">
    <property type="component" value="Chromosome"/>
</dbReference>
<dbReference type="EMBL" id="CP042910">
    <property type="protein sequence ID" value="QEG18119.1"/>
    <property type="molecule type" value="Genomic_DNA"/>
</dbReference>
<dbReference type="CDD" id="cd02440">
    <property type="entry name" value="AdoMet_MTases"/>
    <property type="match status" value="1"/>
</dbReference>
<sequence>MMRLTDQAHALISQVFQPGETAVDATAGNGHDTRFLCELAGKSGKVFAIDIQQQALDQTAVMLQELEYHNFELICGDHRLISELIPTQYQGRIGAVMFNLGYLPGGDHNLITQQSSTLTALNAAKEFLRPGGIMTILAYPGHPGGDEETVAIDQWLSQLSAIEYQTETIHAHSASAAAPCLFVLRKQEP</sequence>
<dbReference type="InterPro" id="IPR010719">
    <property type="entry name" value="MnmM_MeTrfase"/>
</dbReference>
<organism evidence="1 2">
    <name type="scientific">Gimesia maris</name>
    <dbReference type="NCBI Taxonomy" id="122"/>
    <lineage>
        <taxon>Bacteria</taxon>
        <taxon>Pseudomonadati</taxon>
        <taxon>Planctomycetota</taxon>
        <taxon>Planctomycetia</taxon>
        <taxon>Planctomycetales</taxon>
        <taxon>Planctomycetaceae</taxon>
        <taxon>Gimesia</taxon>
    </lineage>
</organism>
<dbReference type="SUPFAM" id="SSF53335">
    <property type="entry name" value="S-adenosyl-L-methionine-dependent methyltransferases"/>
    <property type="match status" value="1"/>
</dbReference>
<dbReference type="InterPro" id="IPR029063">
    <property type="entry name" value="SAM-dependent_MTases_sf"/>
</dbReference>
<dbReference type="GeneID" id="98648494"/>
<keyword evidence="2" id="KW-1185">Reference proteome</keyword>
<dbReference type="Pfam" id="PF06962">
    <property type="entry name" value="rRNA_methylase"/>
    <property type="match status" value="1"/>
</dbReference>
<evidence type="ECO:0000313" key="1">
    <source>
        <dbReference type="EMBL" id="QEG18119.1"/>
    </source>
</evidence>
<gene>
    <name evidence="1" type="ORF">GmarT_40040</name>
</gene>
<dbReference type="PANTHER" id="PTHR35276">
    <property type="entry name" value="S-ADENOSYL-L-METHIONINE-DEPENDENT METHYLTRANSFERASES SUPERFAMILY PROTEIN"/>
    <property type="match status" value="1"/>
</dbReference>
<protein>
    <recommendedName>
        <fullName evidence="3">16S rRNA (Cytosine(1402)-N(4))-methyltransferase</fullName>
    </recommendedName>
</protein>
<evidence type="ECO:0000313" key="2">
    <source>
        <dbReference type="Proteomes" id="UP000322887"/>
    </source>
</evidence>
<accession>A0ABX5YQV5</accession>
<dbReference type="RefSeq" id="WP_002647667.1">
    <property type="nucleotide sequence ID" value="NZ_CP042910.1"/>
</dbReference>